<name>A0A4V1IU23_9FUNG</name>
<reference evidence="13" key="1">
    <citation type="journal article" date="2018" name="Nat. Microbiol.">
        <title>Leveraging single-cell genomics to expand the fungal tree of life.</title>
        <authorList>
            <person name="Ahrendt S.R."/>
            <person name="Quandt C.A."/>
            <person name="Ciobanu D."/>
            <person name="Clum A."/>
            <person name="Salamov A."/>
            <person name="Andreopoulos B."/>
            <person name="Cheng J.F."/>
            <person name="Woyke T."/>
            <person name="Pelin A."/>
            <person name="Henrissat B."/>
            <person name="Reynolds N.K."/>
            <person name="Benny G.L."/>
            <person name="Smith M.E."/>
            <person name="James T.Y."/>
            <person name="Grigoriev I.V."/>
        </authorList>
    </citation>
    <scope>NUCLEOTIDE SEQUENCE [LARGE SCALE GENOMIC DNA]</scope>
    <source>
        <strain evidence="13">ATCC 52028</strain>
    </source>
</reference>
<evidence type="ECO:0000313" key="12">
    <source>
        <dbReference type="EMBL" id="RKO99057.1"/>
    </source>
</evidence>
<comment type="similarity">
    <text evidence="2 9">Belongs to the OXA1/ALB3/YidC family.</text>
</comment>
<proteinExistence type="inferred from homology"/>
<accession>A0A4V1IU23</accession>
<feature type="transmembrane region" description="Helical" evidence="10">
    <location>
        <begin position="118"/>
        <end position="137"/>
    </location>
</feature>
<evidence type="ECO:0000256" key="4">
    <source>
        <dbReference type="ARBA" id="ARBA00022792"/>
    </source>
</evidence>
<keyword evidence="7" id="KW-0496">Mitochondrion</keyword>
<evidence type="ECO:0000256" key="1">
    <source>
        <dbReference type="ARBA" id="ARBA00004448"/>
    </source>
</evidence>
<dbReference type="STRING" id="1555241.A0A4V1IU23"/>
<keyword evidence="6 10" id="KW-1133">Transmembrane helix</keyword>
<evidence type="ECO:0000259" key="11">
    <source>
        <dbReference type="Pfam" id="PF02096"/>
    </source>
</evidence>
<dbReference type="GO" id="GO:0032979">
    <property type="term" value="P:protein insertion into mitochondrial inner membrane from matrix"/>
    <property type="evidence" value="ECO:0007669"/>
    <property type="project" value="TreeGrafter"/>
</dbReference>
<sequence>TAPEAWTSAVQLGDFAKLGLCHWTPSGACEKLFEIVYVTTGLPWWGVIAVTTFLLRLAVLPFIVRGQRMAAKMQAAKPITDPIVAAMKDARASGDQRAAQQKAKELQATFKAHGLSPFGAMVSLVQLPVFIGLFFAIRDMCQIPVPGLATGGTAWFTDLTLADPTYVLPVVASSTMWLVMELNAENSPTDQMRSTAMKNLMRGGLLLSLFVTYHFPAGVFVYWVTANAFSLLQTWVLHVPSVRRMLEIP</sequence>
<gene>
    <name evidence="12" type="ORF">CXG81DRAFT_6915</name>
</gene>
<dbReference type="EMBL" id="ML014325">
    <property type="protein sequence ID" value="RKO99057.1"/>
    <property type="molecule type" value="Genomic_DNA"/>
</dbReference>
<feature type="transmembrane region" description="Helical" evidence="10">
    <location>
        <begin position="166"/>
        <end position="184"/>
    </location>
</feature>
<dbReference type="InterPro" id="IPR028055">
    <property type="entry name" value="YidC/Oxa/ALB_C"/>
</dbReference>
<feature type="non-terminal residue" evidence="12">
    <location>
        <position position="249"/>
    </location>
</feature>
<dbReference type="CDD" id="cd20069">
    <property type="entry name" value="5TM_Oxa1-like"/>
    <property type="match status" value="1"/>
</dbReference>
<evidence type="ECO:0000256" key="10">
    <source>
        <dbReference type="SAM" id="Phobius"/>
    </source>
</evidence>
<keyword evidence="8 10" id="KW-0472">Membrane</keyword>
<dbReference type="Proteomes" id="UP000274922">
    <property type="component" value="Unassembled WGS sequence"/>
</dbReference>
<dbReference type="OrthoDB" id="2148490at2759"/>
<dbReference type="AlphaFoldDB" id="A0A4V1IU23"/>
<dbReference type="GO" id="GO:0005743">
    <property type="term" value="C:mitochondrial inner membrane"/>
    <property type="evidence" value="ECO:0007669"/>
    <property type="project" value="UniProtKB-SubCell"/>
</dbReference>
<evidence type="ECO:0000256" key="9">
    <source>
        <dbReference type="RuleBase" id="RU003945"/>
    </source>
</evidence>
<dbReference type="NCBIfam" id="TIGR03592">
    <property type="entry name" value="yidC_oxa1_cterm"/>
    <property type="match status" value="1"/>
</dbReference>
<keyword evidence="5" id="KW-0809">Transit peptide</keyword>
<dbReference type="Pfam" id="PF02096">
    <property type="entry name" value="60KD_IMP"/>
    <property type="match status" value="1"/>
</dbReference>
<dbReference type="InterPro" id="IPR001708">
    <property type="entry name" value="YidC/ALB3/OXA1/COX18"/>
</dbReference>
<evidence type="ECO:0000256" key="6">
    <source>
        <dbReference type="ARBA" id="ARBA00022989"/>
    </source>
</evidence>
<keyword evidence="13" id="KW-1185">Reference proteome</keyword>
<feature type="domain" description="Membrane insertase YidC/Oxa/ALB C-terminal" evidence="11">
    <location>
        <begin position="44"/>
        <end position="237"/>
    </location>
</feature>
<feature type="transmembrane region" description="Helical" evidence="10">
    <location>
        <begin position="42"/>
        <end position="64"/>
    </location>
</feature>
<comment type="subcellular location">
    <subcellularLocation>
        <location evidence="9">Membrane</location>
        <topology evidence="9">Multi-pass membrane protein</topology>
    </subcellularLocation>
    <subcellularLocation>
        <location evidence="1">Mitochondrion inner membrane</location>
        <topology evidence="1">Multi-pass membrane protein</topology>
    </subcellularLocation>
</comment>
<dbReference type="PANTHER" id="PTHR12428">
    <property type="entry name" value="OXA1"/>
    <property type="match status" value="1"/>
</dbReference>
<evidence type="ECO:0000256" key="7">
    <source>
        <dbReference type="ARBA" id="ARBA00023128"/>
    </source>
</evidence>
<feature type="non-terminal residue" evidence="12">
    <location>
        <position position="1"/>
    </location>
</feature>
<evidence type="ECO:0000313" key="13">
    <source>
        <dbReference type="Proteomes" id="UP000274922"/>
    </source>
</evidence>
<keyword evidence="3 9" id="KW-0812">Transmembrane</keyword>
<evidence type="ECO:0000256" key="2">
    <source>
        <dbReference type="ARBA" id="ARBA00009877"/>
    </source>
</evidence>
<organism evidence="12 13">
    <name type="scientific">Caulochytrium protostelioides</name>
    <dbReference type="NCBI Taxonomy" id="1555241"/>
    <lineage>
        <taxon>Eukaryota</taxon>
        <taxon>Fungi</taxon>
        <taxon>Fungi incertae sedis</taxon>
        <taxon>Chytridiomycota</taxon>
        <taxon>Chytridiomycota incertae sedis</taxon>
        <taxon>Chytridiomycetes</taxon>
        <taxon>Caulochytriales</taxon>
        <taxon>Caulochytriaceae</taxon>
        <taxon>Caulochytrium</taxon>
    </lineage>
</organism>
<dbReference type="GO" id="GO:0032977">
    <property type="term" value="F:membrane insertase activity"/>
    <property type="evidence" value="ECO:0007669"/>
    <property type="project" value="InterPro"/>
</dbReference>
<evidence type="ECO:0000256" key="5">
    <source>
        <dbReference type="ARBA" id="ARBA00022946"/>
    </source>
</evidence>
<feature type="transmembrane region" description="Helical" evidence="10">
    <location>
        <begin position="205"/>
        <end position="225"/>
    </location>
</feature>
<evidence type="ECO:0000256" key="8">
    <source>
        <dbReference type="ARBA" id="ARBA00023136"/>
    </source>
</evidence>
<dbReference type="PANTHER" id="PTHR12428:SF66">
    <property type="entry name" value="MITOCHONDRIAL INNER MEMBRANE PROTEIN OXA1L"/>
    <property type="match status" value="1"/>
</dbReference>
<protein>
    <recommendedName>
        <fullName evidence="11">Membrane insertase YidC/Oxa/ALB C-terminal domain-containing protein</fullName>
    </recommendedName>
</protein>
<keyword evidence="4" id="KW-0999">Mitochondrion inner membrane</keyword>
<evidence type="ECO:0000256" key="3">
    <source>
        <dbReference type="ARBA" id="ARBA00022692"/>
    </source>
</evidence>